<dbReference type="CDD" id="cd00383">
    <property type="entry name" value="trans_reg_C"/>
    <property type="match status" value="1"/>
</dbReference>
<name>A0A167HCJ8_9GAMM</name>
<dbReference type="RefSeq" id="WP_067651174.1">
    <property type="nucleotide sequence ID" value="NZ_CP015249.1"/>
</dbReference>
<gene>
    <name evidence="6" type="ORF">I596_3831</name>
</gene>
<dbReference type="Proteomes" id="UP000076830">
    <property type="component" value="Chromosome"/>
</dbReference>
<feature type="DNA-binding region" description="OmpR/PhoB-type" evidence="2">
    <location>
        <begin position="3"/>
        <end position="101"/>
    </location>
</feature>
<dbReference type="Pfam" id="PF00486">
    <property type="entry name" value="Trans_reg_C"/>
    <property type="match status" value="1"/>
</dbReference>
<dbReference type="SMART" id="SM00862">
    <property type="entry name" value="Trans_reg_C"/>
    <property type="match status" value="1"/>
</dbReference>
<dbReference type="Gene3D" id="1.10.10.10">
    <property type="entry name" value="Winged helix-like DNA-binding domain superfamily/Winged helix DNA-binding domain"/>
    <property type="match status" value="1"/>
</dbReference>
<protein>
    <submittedName>
        <fullName evidence="6">Transcriptional regulatory protein-like protein</fullName>
    </submittedName>
</protein>
<sequence length="800" mass="86199">MTRRSYRFGDNILDVDARRLLSAGRPVQVPAKVFDCLVYLVQHRGRAIGHDELVAAVWGKTEISESLLRQTIRRVRSVLDEDGSQQSVLRTVPGFGYQFAAEVAVEDRQDGRPGLDGADPRSARAAPPAGDGSVVGDTPARSPIRRRGWRTAIGVIVLAAAVTAVGFGFDRWTARTPAAGTPSLEAAAVLPVAVNTADPTWSWVRLGLMDLLATRLRSGGQLVVPSESVVALARGDAANDGSDAIRTGTGARYLVVPSARRTDKDWVVRLELREADGATRDVEARNADLVIAGRRAADQLLALLGKALPVDQAGTADAQADELLARIKSALLRDDVDSARALIDGAPAQLQRSPELRFLHADMDVRSGRFDEAQRRLESLLAEAGAEEAPVLRARVLNGLGLIAVRKEQPAHAIAPLDEAIALLGERNEPEVLGNAYNTRGMAHSRLSQYDLASADFARSRLASEIAGNMRLLTLIDSNEGLLAISRNQPAAALPLFEQAAERSERLGILNSFALASAYTIWIHLALLEPERALALYEAVSPKLDGLRNPTGVFTIAFSGAIALQGNGRLSEARAQLDRLAENAQDTVTKGVVRGQQAQVEFERRQLQPALTFAQEAVDLLVMPDDAGTRAQAWLVVVRALRGLERSSDEAAALTRFAAWAEGVDSAPVRMSARIAQAEQAWSDRRYDEAIGDYEDALRTAIGEAVPAEIALVVTSYGAALIENDRLDRASAVIGQVARWSEHDFACAVAQARLYRALRQREAWQLAIDRARRLAGERSLPAGVATFPPEPTIGTPGADH</sequence>
<dbReference type="Gene3D" id="1.25.40.10">
    <property type="entry name" value="Tetratricopeptide repeat domain"/>
    <property type="match status" value="2"/>
</dbReference>
<evidence type="ECO:0000259" key="5">
    <source>
        <dbReference type="PROSITE" id="PS51755"/>
    </source>
</evidence>
<feature type="transmembrane region" description="Helical" evidence="4">
    <location>
        <begin position="151"/>
        <end position="169"/>
    </location>
</feature>
<dbReference type="GO" id="GO:0000160">
    <property type="term" value="P:phosphorelay signal transduction system"/>
    <property type="evidence" value="ECO:0007669"/>
    <property type="project" value="InterPro"/>
</dbReference>
<dbReference type="InterPro" id="IPR016032">
    <property type="entry name" value="Sig_transdc_resp-reg_C-effctor"/>
</dbReference>
<keyword evidence="4" id="KW-0812">Transmembrane</keyword>
<dbReference type="AlphaFoldDB" id="A0A167HCJ8"/>
<dbReference type="SUPFAM" id="SSF48452">
    <property type="entry name" value="TPR-like"/>
    <property type="match status" value="3"/>
</dbReference>
<keyword evidence="7" id="KW-1185">Reference proteome</keyword>
<accession>A0A167HCJ8</accession>
<feature type="compositionally biased region" description="Low complexity" evidence="3">
    <location>
        <begin position="123"/>
        <end position="132"/>
    </location>
</feature>
<feature type="compositionally biased region" description="Basic and acidic residues" evidence="3">
    <location>
        <begin position="108"/>
        <end position="122"/>
    </location>
</feature>
<dbReference type="GO" id="GO:0003677">
    <property type="term" value="F:DNA binding"/>
    <property type="evidence" value="ECO:0007669"/>
    <property type="project" value="UniProtKB-UniRule"/>
</dbReference>
<keyword evidence="1 2" id="KW-0238">DNA-binding</keyword>
<dbReference type="STRING" id="1300342.I596_3831"/>
<evidence type="ECO:0000256" key="4">
    <source>
        <dbReference type="SAM" id="Phobius"/>
    </source>
</evidence>
<dbReference type="SUPFAM" id="SSF46894">
    <property type="entry name" value="C-terminal effector domain of the bipartite response regulators"/>
    <property type="match status" value="1"/>
</dbReference>
<evidence type="ECO:0000256" key="1">
    <source>
        <dbReference type="ARBA" id="ARBA00023125"/>
    </source>
</evidence>
<dbReference type="PATRIC" id="fig|1300342.3.peg.3741"/>
<keyword evidence="4" id="KW-0472">Membrane</keyword>
<proteinExistence type="predicted"/>
<keyword evidence="4" id="KW-1133">Transmembrane helix</keyword>
<dbReference type="InterPro" id="IPR011990">
    <property type="entry name" value="TPR-like_helical_dom_sf"/>
</dbReference>
<evidence type="ECO:0000313" key="6">
    <source>
        <dbReference type="EMBL" id="ANB19814.1"/>
    </source>
</evidence>
<dbReference type="EMBL" id="CP015249">
    <property type="protein sequence ID" value="ANB19814.1"/>
    <property type="molecule type" value="Genomic_DNA"/>
</dbReference>
<dbReference type="PROSITE" id="PS51755">
    <property type="entry name" value="OMPR_PHOB"/>
    <property type="match status" value="1"/>
</dbReference>
<evidence type="ECO:0000256" key="3">
    <source>
        <dbReference type="SAM" id="MobiDB-lite"/>
    </source>
</evidence>
<dbReference type="KEGG" id="dko:I596_3831"/>
<reference evidence="6 7" key="1">
    <citation type="submission" date="2016-04" db="EMBL/GenBank/DDBJ databases">
        <title>Complete genome sequence of Dokdonella koreensis DS-123T.</title>
        <authorList>
            <person name="Kim J.F."/>
            <person name="Lee H."/>
            <person name="Kwak M.-J."/>
        </authorList>
    </citation>
    <scope>NUCLEOTIDE SEQUENCE [LARGE SCALE GENOMIC DNA]</scope>
    <source>
        <strain evidence="6 7">DS-123</strain>
    </source>
</reference>
<dbReference type="InterPro" id="IPR001867">
    <property type="entry name" value="OmpR/PhoB-type_DNA-bd"/>
</dbReference>
<feature type="region of interest" description="Disordered" evidence="3">
    <location>
        <begin position="108"/>
        <end position="141"/>
    </location>
</feature>
<dbReference type="GO" id="GO:0006355">
    <property type="term" value="P:regulation of DNA-templated transcription"/>
    <property type="evidence" value="ECO:0007669"/>
    <property type="project" value="InterPro"/>
</dbReference>
<evidence type="ECO:0000256" key="2">
    <source>
        <dbReference type="PROSITE-ProRule" id="PRU01091"/>
    </source>
</evidence>
<dbReference type="OrthoDB" id="6593698at2"/>
<evidence type="ECO:0000313" key="7">
    <source>
        <dbReference type="Proteomes" id="UP000076830"/>
    </source>
</evidence>
<organism evidence="6 7">
    <name type="scientific">Dokdonella koreensis DS-123</name>
    <dbReference type="NCBI Taxonomy" id="1300342"/>
    <lineage>
        <taxon>Bacteria</taxon>
        <taxon>Pseudomonadati</taxon>
        <taxon>Pseudomonadota</taxon>
        <taxon>Gammaproteobacteria</taxon>
        <taxon>Lysobacterales</taxon>
        <taxon>Rhodanobacteraceae</taxon>
        <taxon>Dokdonella</taxon>
    </lineage>
</organism>
<dbReference type="InterPro" id="IPR036388">
    <property type="entry name" value="WH-like_DNA-bd_sf"/>
</dbReference>
<feature type="domain" description="OmpR/PhoB-type" evidence="5">
    <location>
        <begin position="3"/>
        <end position="101"/>
    </location>
</feature>